<dbReference type="PROSITE" id="PS51332">
    <property type="entry name" value="B12_BINDING"/>
    <property type="match status" value="1"/>
</dbReference>
<dbReference type="PANTHER" id="PTHR48101:SF4">
    <property type="entry name" value="METHYLMALONYL-COA MUTASE, MITOCHONDRIAL"/>
    <property type="match status" value="1"/>
</dbReference>
<dbReference type="PANTHER" id="PTHR48101">
    <property type="entry name" value="METHYLMALONYL-COA MUTASE, MITOCHONDRIAL-RELATED"/>
    <property type="match status" value="1"/>
</dbReference>
<evidence type="ECO:0000256" key="4">
    <source>
        <dbReference type="ARBA" id="ARBA00023235"/>
    </source>
</evidence>
<keyword evidence="2" id="KW-0846">Cobalamin</keyword>
<evidence type="ECO:0000256" key="3">
    <source>
        <dbReference type="ARBA" id="ARBA00022723"/>
    </source>
</evidence>
<proteinExistence type="predicted"/>
<evidence type="ECO:0000313" key="6">
    <source>
        <dbReference type="EMBL" id="CAD7226539.1"/>
    </source>
</evidence>
<evidence type="ECO:0000256" key="2">
    <source>
        <dbReference type="ARBA" id="ARBA00022628"/>
    </source>
</evidence>
<dbReference type="AlphaFoldDB" id="A0A7R8WA11"/>
<name>A0A7R8WA11_9CRUS</name>
<dbReference type="NCBIfam" id="TIGR00640">
    <property type="entry name" value="acid_CoA_mut_C"/>
    <property type="match status" value="1"/>
</dbReference>
<dbReference type="InterPro" id="IPR012337">
    <property type="entry name" value="RNaseH-like_sf"/>
</dbReference>
<comment type="cofactor">
    <cofactor evidence="1">
        <name>adenosylcob(III)alamin</name>
        <dbReference type="ChEBI" id="CHEBI:18408"/>
    </cofactor>
</comment>
<dbReference type="InterPro" id="IPR006158">
    <property type="entry name" value="Cobalamin-bd"/>
</dbReference>
<dbReference type="InterPro" id="IPR036724">
    <property type="entry name" value="Cobalamin-bd_sf"/>
</dbReference>
<keyword evidence="3" id="KW-0479">Metal-binding</keyword>
<dbReference type="GO" id="GO:0046872">
    <property type="term" value="F:metal ion binding"/>
    <property type="evidence" value="ECO:0007669"/>
    <property type="project" value="UniProtKB-KW"/>
</dbReference>
<keyword evidence="4" id="KW-0413">Isomerase</keyword>
<organism evidence="6">
    <name type="scientific">Cyprideis torosa</name>
    <dbReference type="NCBI Taxonomy" id="163714"/>
    <lineage>
        <taxon>Eukaryota</taxon>
        <taxon>Metazoa</taxon>
        <taxon>Ecdysozoa</taxon>
        <taxon>Arthropoda</taxon>
        <taxon>Crustacea</taxon>
        <taxon>Oligostraca</taxon>
        <taxon>Ostracoda</taxon>
        <taxon>Podocopa</taxon>
        <taxon>Podocopida</taxon>
        <taxon>Cytherocopina</taxon>
        <taxon>Cytheroidea</taxon>
        <taxon>Cytherideidae</taxon>
        <taxon>Cyprideis</taxon>
    </lineage>
</organism>
<feature type="non-terminal residue" evidence="6">
    <location>
        <position position="196"/>
    </location>
</feature>
<dbReference type="SUPFAM" id="SSF52242">
    <property type="entry name" value="Cobalamin (vitamin B12)-binding domain"/>
    <property type="match status" value="1"/>
</dbReference>
<evidence type="ECO:0000256" key="5">
    <source>
        <dbReference type="ARBA" id="ARBA00023285"/>
    </source>
</evidence>
<dbReference type="GO" id="GO:0004494">
    <property type="term" value="F:methylmalonyl-CoA mutase activity"/>
    <property type="evidence" value="ECO:0007669"/>
    <property type="project" value="TreeGrafter"/>
</dbReference>
<dbReference type="SUPFAM" id="SSF53098">
    <property type="entry name" value="Ribonuclease H-like"/>
    <property type="match status" value="1"/>
</dbReference>
<sequence>MCTNSPSLNNATAGLLFAQEKEISGTVTGPDGPIPDVTVTSSGGGSAVTDFDDMGFDVDIAPLFQTPSEVAKQAIENDVHLLGVSSLAGAHNTLVPQLRKELDKHGAQDISIVVVDEAGYEYQMPMTSPEKMPDELISWEEIYQQSKDFLPTALNTITLSQKLLPQQESYSLGKLCKSLGIPMLDRHRAFGDAQAT</sequence>
<reference evidence="6" key="1">
    <citation type="submission" date="2020-11" db="EMBL/GenBank/DDBJ databases">
        <authorList>
            <person name="Tran Van P."/>
        </authorList>
    </citation>
    <scope>NUCLEOTIDE SEQUENCE</scope>
</reference>
<gene>
    <name evidence="6" type="ORF">CTOB1V02_LOCUS4457</name>
</gene>
<evidence type="ECO:0000256" key="1">
    <source>
        <dbReference type="ARBA" id="ARBA00001922"/>
    </source>
</evidence>
<dbReference type="OrthoDB" id="10035089at2759"/>
<dbReference type="Gene3D" id="3.40.50.280">
    <property type="entry name" value="Cobalamin-binding domain"/>
    <property type="match status" value="1"/>
</dbReference>
<dbReference type="GO" id="GO:0019678">
    <property type="term" value="P:propionate metabolic process, methylmalonyl pathway"/>
    <property type="evidence" value="ECO:0007669"/>
    <property type="project" value="TreeGrafter"/>
</dbReference>
<protein>
    <submittedName>
        <fullName evidence="6">Uncharacterized protein</fullName>
    </submittedName>
</protein>
<dbReference type="GO" id="GO:0031419">
    <property type="term" value="F:cobalamin binding"/>
    <property type="evidence" value="ECO:0007669"/>
    <property type="project" value="UniProtKB-KW"/>
</dbReference>
<dbReference type="InterPro" id="IPR006159">
    <property type="entry name" value="Acid_CoA_mut_C"/>
</dbReference>
<keyword evidence="5" id="KW-0170">Cobalt</keyword>
<dbReference type="GO" id="GO:0005737">
    <property type="term" value="C:cytoplasm"/>
    <property type="evidence" value="ECO:0007669"/>
    <property type="project" value="TreeGrafter"/>
</dbReference>
<dbReference type="EMBL" id="OB660855">
    <property type="protein sequence ID" value="CAD7226539.1"/>
    <property type="molecule type" value="Genomic_DNA"/>
</dbReference>
<accession>A0A7R8WA11</accession>